<dbReference type="FunFam" id="1.10.8.10:FF:000009">
    <property type="entry name" value="Putative E3 ubiquitin-protein ligase UBR5"/>
    <property type="match status" value="2"/>
</dbReference>
<dbReference type="GO" id="GO:0004842">
    <property type="term" value="F:ubiquitin-protein transferase activity"/>
    <property type="evidence" value="ECO:0007669"/>
    <property type="project" value="InterPro"/>
</dbReference>
<name>A0AAE9D2P5_CAEBR</name>
<accession>A0AAE9D2P5</accession>
<evidence type="ECO:0008006" key="12">
    <source>
        <dbReference type="Google" id="ProtNLM"/>
    </source>
</evidence>
<evidence type="ECO:0000256" key="5">
    <source>
        <dbReference type="PROSITE-ProRule" id="PRU00104"/>
    </source>
</evidence>
<dbReference type="FunFam" id="3.30.2160.10:FF:000008">
    <property type="entry name" value="Apoptosis-resistant E3 ubiquitin protein ligase 1"/>
    <property type="match status" value="1"/>
</dbReference>
<keyword evidence="4" id="KW-0862">Zinc</keyword>
<feature type="compositionally biased region" description="Basic and acidic residues" evidence="7">
    <location>
        <begin position="1860"/>
        <end position="1877"/>
    </location>
</feature>
<feature type="compositionally biased region" description="Low complexity" evidence="7">
    <location>
        <begin position="991"/>
        <end position="1002"/>
    </location>
</feature>
<feature type="domain" description="UBR-type" evidence="9">
    <location>
        <begin position="1597"/>
        <end position="1665"/>
    </location>
</feature>
<keyword evidence="3 5" id="KW-0833">Ubl conjugation pathway</keyword>
<evidence type="ECO:0000313" key="10">
    <source>
        <dbReference type="EMBL" id="ULT90232.1"/>
    </source>
</evidence>
<dbReference type="SUPFAM" id="SSF48371">
    <property type="entry name" value="ARM repeat"/>
    <property type="match status" value="1"/>
</dbReference>
<dbReference type="InterPro" id="IPR016024">
    <property type="entry name" value="ARM-type_fold"/>
</dbReference>
<keyword evidence="1" id="KW-0479">Metal-binding</keyword>
<feature type="compositionally biased region" description="Low complexity" evidence="7">
    <location>
        <begin position="2272"/>
        <end position="2338"/>
    </location>
</feature>
<evidence type="ECO:0000256" key="4">
    <source>
        <dbReference type="ARBA" id="ARBA00022833"/>
    </source>
</evidence>
<dbReference type="Proteomes" id="UP000827892">
    <property type="component" value="Chromosome V"/>
</dbReference>
<feature type="compositionally biased region" description="Basic and acidic residues" evidence="7">
    <location>
        <begin position="2232"/>
        <end position="2241"/>
    </location>
</feature>
<dbReference type="PANTHER" id="PTHR46276:SF1">
    <property type="entry name" value="E3 UBIQUITIN-PROTEIN LIGASE UBR5"/>
    <property type="match status" value="1"/>
</dbReference>
<feature type="region of interest" description="Disordered" evidence="7">
    <location>
        <begin position="673"/>
        <end position="697"/>
    </location>
</feature>
<gene>
    <name evidence="10" type="ORF">L3Y34_008530</name>
</gene>
<feature type="compositionally biased region" description="Basic and acidic residues" evidence="7">
    <location>
        <begin position="2136"/>
        <end position="2152"/>
    </location>
</feature>
<dbReference type="EMBL" id="CP090895">
    <property type="protein sequence ID" value="ULT90232.1"/>
    <property type="molecule type" value="Genomic_DNA"/>
</dbReference>
<feature type="compositionally biased region" description="Acidic residues" evidence="7">
    <location>
        <begin position="2084"/>
        <end position="2114"/>
    </location>
</feature>
<feature type="region of interest" description="Disordered" evidence="7">
    <location>
        <begin position="1355"/>
        <end position="1484"/>
    </location>
</feature>
<sequence length="3312" mass="372688">MSGNSEDVEGEQPHPARNETLTHILYAQEAVGDDKKDSAIIDLIVDQFKQENIGNILANPAIASIGPSRIKQVVLGPKHIGVLLDDNNVCRISYHLLQVQVGEVKEAEASRGECSRLQEVYSRAAPGEVEVIPLSGGLSSLRAATGQAKYRRVMLTNRAYYRLRGGLSDARSYILGGPRPPAANVPDDLINQVQQVLQGKSREVIIRELQRTGLNVNEAVNNLLSRDDGDDQDIDLGGEHLIPEELLQILEGGVPPGANSGVSSIAESFLERVAEERLLDSLSSRSAELRYHFGGTSSKKPKNNEKEKKKKEPETNWKNCMQLEDGVEWWCGQDGSGIPEHALNDTQVDDQERKAINQTFTVVRKYKKRGRRGRRQTPGPAMSGNSEDVEGEQPHPARNETLTHILYAQEAVGDDKKDSAIIDLIVDQFKQENIGNILANPAIASIGPSRIKQVVLGPKHIGVLLDDNNVCRISYHLLQVQVGEVKEAEASRGECSRLQEVYSRAAPGEVEVIPLSGGLSSLRAATGQAKYRRVMLTNRAYYRLRGGLSDARSYILGGPRPPAANVPDDLINQVQQVLQGKSREVIIRELQRTGLNVNEAVNNLLSRDDGDDQDIDLGGEHLIPEELLQILEGGVPPGANSGVSSIAESFLERVAEERLLDSLSSRSAELRYHFGGTSSKKPKNNEKEKKKKEPETNWKNCMQLEDGVEWWCGQDGSGIPEHALNDTQVDDQERKASPIVSITATSYQMYVLHKNGRLYSWAWDDPAGQTYPMAIVRTKEPSFPVQEAKFPESSSIGTFQDPIVLMSSSNLRIAIISRKGYMVTWLDDHGVGARMSLATETIAKIPEESMLKVQDLVTSDHLAAFRIDSVIHWCGILPLMESTRSYEKDKAEKDKKKHVSFGETTVTTVPTTSTTDFAVGQHVQMKKAPLYPAGSVAAHINTPNPMIGVLLEDCWAANEQCRFRCMNPTEYDFEMEIDGFVNSLKSSALSTEASSSESTSETNPDSSVSRKRPLTVQQPEVHTIPPAEFGRRRVEVWPVEDLVWIHEHRKRDLMSVQVVDNNLLAVKYLPSTNQTPIFQSIFSERLEMDGMPRSVDPLQRITDSDNMRLLRKEDLQIVDKCPPRAPIILQKELSKFDVDSNRIIVSMVADLNELRVLARSKHIERGMHMYRVSTTGKVISRRRVPVFLPSVERPIPGSTTPKLITFGDPRTLFLRDTAGQLIPLQRDALNGFREPPAMHSQPILHIATSCRPTSNSLSSSSEKSLPWQGSMLVIPGVSRPWHNTYIKDGSSLMQMVLYCDSDGVSFFLDRLQELRMNNSIPQYDFRQIMNEQLFAVGSDLCSNVLHAAIRLTGAQKNADDSDKVTPDSNFPPLFPTKNSAPPPPPPPQDVVMEEDSTHAPSTDDAGPSNVSEEGGEEEEGRWSRVLRSRPNRQGQVTPHKKQKKERRANSEDMEDSGENISFSTGRSEHTGMPFGSPRPQEVRQKSAMTIVETLLKHPAMFYDKDAGQDVDYMNEPDRLSAIKTLLLSRDLNGMTPFQSAINQRAYGAAYTIWRTLLQLDFRSMTEEQKLKYIFPGFSADETHNADDSPLFILCYNDVCSFTWTGEDHINQDIYECKTCGLTGSLCCCSECALTCHRNHDCRLKRTSPTAYCDCWEKSSCKALINGNEAMRDYLLMQLLSHTRLYEYPNARNEHIMLFLARTVIRQTREQTFSQKRRSRYRHVLPPQSTTSGTPEHNLNPPKFAKQALAHCCVNPYVVVNSIKFGSSKRSDFATPAELHFVFQNSAAHLDKLTFALSNKHLQEYSRKYVETIRNLLSGTTKPLQSDPDIEIWASRFVRSLVRVLTLAINVSPLAPSTILSREDPEGPKEARRDEERIRPGTYQTFHAMVLSKKDNTKLSEKSASFVAMVNRIMNVFQKFPTFAVVQLAIAADAVFEPVRDGMLKPMVNPASAGSTNDPLDVLEKYFASDLSFAEVLKKSKKEEKSYAAAKSESKRMRRTSRRDTDRENGSDNRESMEDERSAAGDRASESHDTARVRNDSVATSTAVATPRRRRLLSGNTTNDTNEDNEERTGQPREIEVESSSSDEDNDDEEDVDDDDEDDDEDDDDDDDEDSERPADERQGGEDRDDDEAAQMDEIRRREEHISRIVEVPERDEEGEWNPYDAASPSPRRGDFDDNSSDSQEGGPREPAFVVENVDPQAEGGDAAVAPATMSRPLAENSTNRSRQRRNYAYHEIHRRVADPSGQPRIDRYYPYRFPPRSSFLNSRREESSNSQGSSSTTAANSTGGAQDSAPAASSTASTSNSSSQSRPSASTASGSSSSATGGAQANQESSPSSKKSPEHTDQPTLETAREQLALTFSVLVRAGCDILENMVRPGMANRVPLNENAKRSHLKAKQVFGEILHETFRWMGRVFESTEARINFNTSFEKSLFRPVSPNWDDKRGRKEAMNYVHSLLRLAVDDAKDALAHVEVEMLYPVALVADAYFQFLNCSVEKPIELKQIIDNYEDSRRREYREKCEQTDRDLIIGFFMRPVSLSWPGHLHDGAWDTISGRHNVLRTLKFEEECPMIGGPKILTMSSKAEELFREPNLDDAKRQTSSYLNDPIEEYTYKILDRPFEYRCPGTSLAIVSHRRRMEHDFINFTREFYHEKEIPKNDHRNFFTQAEIFPGFVAKNEDAVSKFKDNLLTHSCERENLFFSKWQKTLKVIGSRFYDRLTEALGTDVAFEHSIMLRRLASFETKYQLFNKATEKYRTQHSNVKEIVLDVRRESASLFRDTMIQLSGLYSKRMASVRLVDTPLAGTRLRVHFIDEPGEGTGVTRSFYTAFAESCMEEVAPFETDIAHEKVLLAQAVQKNDCENDETTKIRAKSRREQALRLKTHIHRLNTFQLDLSAARFDIKGKTTWDKILPDRSAESTPAIPAYWSDHEETLQKIYNIITEFQIDEKCIGRVLGIMCQLPYDVFLSAVHNDDTLRIHIQRVLAELRADGEIDENVQVARPPQPRNDEERYAAVAGAAEYQMDKLFEKAPYGECYVPKIGNGSTLRIAAFRTVGRIMGICLSQGDIFPLRFARHVYSFILKQPICWLDLGFYDPTLFNNLRSLLQTNFKEQPELDTDFTYNEVTAGDKSTVVSLKPNGENIMVNQDNVVEFVYKYAERVLVGKRIAAFEAMREGILDVIPENMLNGLTPEDLRLIICGIESVSISVLQANTSFLDESRASQETLNRFKQWFWQVIESFTPQEKQDLVFFWTGSPSLPATGKWQSSASVMLRPQEDIFLPTANTCISRLYVPVYSSKRMLRSKLLVAIKARNFGFV</sequence>
<evidence type="ECO:0000256" key="3">
    <source>
        <dbReference type="ARBA" id="ARBA00022786"/>
    </source>
</evidence>
<dbReference type="PANTHER" id="PTHR46276">
    <property type="entry name" value="E3 UBIQUITIN-PROTEIN LIGASE UBR5"/>
    <property type="match status" value="1"/>
</dbReference>
<feature type="compositionally biased region" description="Basic and acidic residues" evidence="7">
    <location>
        <begin position="683"/>
        <end position="696"/>
    </location>
</feature>
<dbReference type="Pfam" id="PF11547">
    <property type="entry name" value="E3_UbLigase_EDD"/>
    <property type="match status" value="2"/>
</dbReference>
<feature type="region of interest" description="Disordered" evidence="7">
    <location>
        <begin position="1857"/>
        <end position="1877"/>
    </location>
</feature>
<evidence type="ECO:0000259" key="9">
    <source>
        <dbReference type="PROSITE" id="PS51157"/>
    </source>
</evidence>
<evidence type="ECO:0000256" key="6">
    <source>
        <dbReference type="PROSITE-ProRule" id="PRU00508"/>
    </source>
</evidence>
<dbReference type="InterPro" id="IPR047503">
    <property type="entry name" value="UBR-box_UBR5"/>
</dbReference>
<feature type="active site" description="Glycyl thioester intermediate" evidence="5">
    <location>
        <position position="3281"/>
    </location>
</feature>
<dbReference type="Gene3D" id="3.30.2410.10">
    <property type="entry name" value="Hect, E3 ligase catalytic domain"/>
    <property type="match status" value="1"/>
</dbReference>
<feature type="compositionally biased region" description="Basic and acidic residues" evidence="7">
    <location>
        <begin position="2001"/>
        <end position="2038"/>
    </location>
</feature>
<feature type="region of interest" description="Disordered" evidence="7">
    <location>
        <begin position="366"/>
        <end position="395"/>
    </location>
</feature>
<dbReference type="Gene3D" id="3.90.1750.10">
    <property type="entry name" value="Hect, E3 ligase catalytic domains"/>
    <property type="match status" value="1"/>
</dbReference>
<feature type="compositionally biased region" description="Basic and acidic residues" evidence="7">
    <location>
        <begin position="2115"/>
        <end position="2125"/>
    </location>
</feature>
<dbReference type="FunFam" id="3.90.1750.10:FF:000076">
    <property type="entry name" value="UBR E3 ubiquitin ligase homolog"/>
    <property type="match status" value="1"/>
</dbReference>
<dbReference type="PROSITE" id="PS51157">
    <property type="entry name" value="ZF_UBR"/>
    <property type="match status" value="1"/>
</dbReference>
<dbReference type="InterPro" id="IPR000569">
    <property type="entry name" value="HECT_dom"/>
</dbReference>
<dbReference type="GO" id="GO:0043130">
    <property type="term" value="F:ubiquitin binding"/>
    <property type="evidence" value="ECO:0007669"/>
    <property type="project" value="InterPro"/>
</dbReference>
<dbReference type="Pfam" id="PF00632">
    <property type="entry name" value="HECT"/>
    <property type="match status" value="1"/>
</dbReference>
<dbReference type="CDD" id="cd19675">
    <property type="entry name" value="UBR-box_UBR5"/>
    <property type="match status" value="1"/>
</dbReference>
<reference evidence="10 11" key="1">
    <citation type="submission" date="2022-02" db="EMBL/GenBank/DDBJ databases">
        <title>Chromosome-level reference genomes for two strains of Caenorhabditis briggsae: an improved platform for comparative genomics.</title>
        <authorList>
            <person name="Stevens L."/>
            <person name="Andersen E.C."/>
        </authorList>
    </citation>
    <scope>NUCLEOTIDE SEQUENCE [LARGE SCALE GENOMIC DNA]</scope>
    <source>
        <strain evidence="10">QX1410_ONT</strain>
        <tissue evidence="10">Whole-organism</tissue>
    </source>
</reference>
<dbReference type="SUPFAM" id="SSF56204">
    <property type="entry name" value="Hect, E3 ligase catalytic domain"/>
    <property type="match status" value="1"/>
</dbReference>
<feature type="region of interest" description="Disordered" evidence="7">
    <location>
        <begin position="991"/>
        <end position="1024"/>
    </location>
</feature>
<feature type="domain" description="HECT" evidence="8">
    <location>
        <begin position="3043"/>
        <end position="3312"/>
    </location>
</feature>
<protein>
    <recommendedName>
        <fullName evidence="12">E3 ubiquitin-protein ligase UBR5</fullName>
    </recommendedName>
</protein>
<dbReference type="SMART" id="SM00396">
    <property type="entry name" value="ZnF_UBR1"/>
    <property type="match status" value="1"/>
</dbReference>
<dbReference type="Gene3D" id="3.30.2160.10">
    <property type="entry name" value="Hect, E3 ligase catalytic domain"/>
    <property type="match status" value="1"/>
</dbReference>
<dbReference type="CDD" id="cd14423">
    <property type="entry name" value="CUE_UBR5"/>
    <property type="match status" value="2"/>
</dbReference>
<dbReference type="PROSITE" id="PS50237">
    <property type="entry name" value="HECT"/>
    <property type="match status" value="1"/>
</dbReference>
<evidence type="ECO:0000313" key="11">
    <source>
        <dbReference type="Proteomes" id="UP000827892"/>
    </source>
</evidence>
<dbReference type="InterPro" id="IPR035983">
    <property type="entry name" value="Hect_E3_ubiquitin_ligase"/>
</dbReference>
<evidence type="ECO:0000256" key="7">
    <source>
        <dbReference type="SAM" id="MobiDB-lite"/>
    </source>
</evidence>
<feature type="region of interest" description="Disordered" evidence="7">
    <location>
        <begin position="292"/>
        <end position="317"/>
    </location>
</feature>
<proteinExistence type="predicted"/>
<dbReference type="SMART" id="SM00119">
    <property type="entry name" value="HECTc"/>
    <property type="match status" value="1"/>
</dbReference>
<evidence type="ECO:0000256" key="1">
    <source>
        <dbReference type="ARBA" id="ARBA00022723"/>
    </source>
</evidence>
<feature type="compositionally biased region" description="Basic and acidic residues" evidence="7">
    <location>
        <begin position="2070"/>
        <end position="2079"/>
    </location>
</feature>
<feature type="region of interest" description="Disordered" evidence="7">
    <location>
        <begin position="1981"/>
        <end position="2348"/>
    </location>
</feature>
<evidence type="ECO:0000259" key="8">
    <source>
        <dbReference type="PROSITE" id="PS50237"/>
    </source>
</evidence>
<feature type="zinc finger region" description="UBR-type" evidence="6">
    <location>
        <begin position="1597"/>
        <end position="1665"/>
    </location>
</feature>
<feature type="compositionally biased region" description="Basic and acidic residues" evidence="7">
    <location>
        <begin position="302"/>
        <end position="315"/>
    </location>
</feature>
<keyword evidence="2" id="KW-0863">Zinc-finger</keyword>
<dbReference type="Gene3D" id="1.10.8.10">
    <property type="entry name" value="DNA helicase RuvA subunit, C-terminal domain"/>
    <property type="match status" value="2"/>
</dbReference>
<evidence type="ECO:0000256" key="2">
    <source>
        <dbReference type="ARBA" id="ARBA00022771"/>
    </source>
</evidence>
<dbReference type="GO" id="GO:0008270">
    <property type="term" value="F:zinc ion binding"/>
    <property type="evidence" value="ECO:0007669"/>
    <property type="project" value="UniProtKB-KW"/>
</dbReference>
<feature type="compositionally biased region" description="Basic residues" evidence="7">
    <location>
        <begin position="366"/>
        <end position="375"/>
    </location>
</feature>
<dbReference type="InterPro" id="IPR024725">
    <property type="entry name" value="UBR5_UBA"/>
</dbReference>
<organism evidence="10 11">
    <name type="scientific">Caenorhabditis briggsae</name>
    <dbReference type="NCBI Taxonomy" id="6238"/>
    <lineage>
        <taxon>Eukaryota</taxon>
        <taxon>Metazoa</taxon>
        <taxon>Ecdysozoa</taxon>
        <taxon>Nematoda</taxon>
        <taxon>Chromadorea</taxon>
        <taxon>Rhabditida</taxon>
        <taxon>Rhabditina</taxon>
        <taxon>Rhabditomorpha</taxon>
        <taxon>Rhabditoidea</taxon>
        <taxon>Rhabditidae</taxon>
        <taxon>Peloderinae</taxon>
        <taxon>Caenorhabditis</taxon>
    </lineage>
</organism>
<dbReference type="InterPro" id="IPR003126">
    <property type="entry name" value="Znf_UBR"/>
</dbReference>